<dbReference type="KEGG" id="sace:GIY23_17920"/>
<dbReference type="Gene3D" id="1.10.490.50">
    <property type="entry name" value="Antibiotic binding domain of TipA-like multidrug resistance regulators"/>
    <property type="match status" value="1"/>
</dbReference>
<evidence type="ECO:0000313" key="3">
    <source>
        <dbReference type="EMBL" id="QGK71145.1"/>
    </source>
</evidence>
<dbReference type="SUPFAM" id="SSF89082">
    <property type="entry name" value="Antibiotic binding domain of TipA-like multidrug resistance regulators"/>
    <property type="match status" value="1"/>
</dbReference>
<organism evidence="3 4">
    <name type="scientific">Allosaccharopolyspora coralli</name>
    <dbReference type="NCBI Taxonomy" id="2665642"/>
    <lineage>
        <taxon>Bacteria</taxon>
        <taxon>Bacillati</taxon>
        <taxon>Actinomycetota</taxon>
        <taxon>Actinomycetes</taxon>
        <taxon>Pseudonocardiales</taxon>
        <taxon>Pseudonocardiaceae</taxon>
        <taxon>Allosaccharopolyspora</taxon>
    </lineage>
</organism>
<protein>
    <recommendedName>
        <fullName evidence="2">TipAS antibiotic-recognition domain-containing protein</fullName>
    </recommendedName>
</protein>
<dbReference type="Proteomes" id="UP000371041">
    <property type="component" value="Chromosome"/>
</dbReference>
<accession>A0A5Q3QI05</accession>
<dbReference type="InterPro" id="IPR012925">
    <property type="entry name" value="TipAS_dom"/>
</dbReference>
<dbReference type="RefSeq" id="WP_154077721.1">
    <property type="nucleotide sequence ID" value="NZ_CP045929.1"/>
</dbReference>
<dbReference type="EMBL" id="CP045929">
    <property type="protein sequence ID" value="QGK71145.1"/>
    <property type="molecule type" value="Genomic_DNA"/>
</dbReference>
<name>A0A5Q3QI05_9PSEU</name>
<evidence type="ECO:0000256" key="1">
    <source>
        <dbReference type="SAM" id="MobiDB-lite"/>
    </source>
</evidence>
<proteinExistence type="predicted"/>
<feature type="domain" description="TipAS antibiotic-recognition" evidence="2">
    <location>
        <begin position="34"/>
        <end position="131"/>
    </location>
</feature>
<feature type="region of interest" description="Disordered" evidence="1">
    <location>
        <begin position="27"/>
        <end position="48"/>
    </location>
</feature>
<dbReference type="AlphaFoldDB" id="A0A5Q3QI05"/>
<evidence type="ECO:0000259" key="2">
    <source>
        <dbReference type="Pfam" id="PF07739"/>
    </source>
</evidence>
<reference evidence="4" key="1">
    <citation type="submission" date="2019-11" db="EMBL/GenBank/DDBJ databases">
        <title>The complete genome sequence of Saccharopolyspora sp. E2A.</title>
        <authorList>
            <person name="Zhang G."/>
        </authorList>
    </citation>
    <scope>NUCLEOTIDE SEQUENCE [LARGE SCALE GENOMIC DNA]</scope>
    <source>
        <strain evidence="4">E2A</strain>
    </source>
</reference>
<feature type="compositionally biased region" description="Basic and acidic residues" evidence="1">
    <location>
        <begin position="28"/>
        <end position="38"/>
    </location>
</feature>
<dbReference type="Pfam" id="PF07739">
    <property type="entry name" value="TipAS"/>
    <property type="match status" value="1"/>
</dbReference>
<evidence type="ECO:0000313" key="4">
    <source>
        <dbReference type="Proteomes" id="UP000371041"/>
    </source>
</evidence>
<gene>
    <name evidence="3" type="ORF">GIY23_17920</name>
</gene>
<sequence>MQPDTPSSIHRLDPDEAVQDATALVGHLDPDSTERLDGSQHPTPARLGHDWNRISATIADFCAARVPVDDARVQEVIHDHYRWICHFWTPDRDSYVRLANLYVNQPKFRKRIERKKPAGTATYLKDAMLAYASTHLH</sequence>
<keyword evidence="4" id="KW-1185">Reference proteome</keyword>
<dbReference type="InterPro" id="IPR036244">
    <property type="entry name" value="TipA-like_antibiotic-bd"/>
</dbReference>